<evidence type="ECO:0000256" key="1">
    <source>
        <dbReference type="SAM" id="MobiDB-lite"/>
    </source>
</evidence>
<gene>
    <name evidence="2" type="ORF">AVDCRST_MAG38-70</name>
</gene>
<feature type="region of interest" description="Disordered" evidence="1">
    <location>
        <begin position="1"/>
        <end position="64"/>
    </location>
</feature>
<feature type="compositionally biased region" description="Basic and acidic residues" evidence="1">
    <location>
        <begin position="25"/>
        <end position="43"/>
    </location>
</feature>
<feature type="non-terminal residue" evidence="2">
    <location>
        <position position="1"/>
    </location>
</feature>
<dbReference type="AlphaFoldDB" id="A0A6J4R636"/>
<sequence length="64" mass="6814">ARRAGDADGGRRRRGVGRGAAGPRVGRERRPLHQHGPHDRDDPAPQAGLAGRAAHGARRRLPTV</sequence>
<reference evidence="2" key="1">
    <citation type="submission" date="2020-02" db="EMBL/GenBank/DDBJ databases">
        <authorList>
            <person name="Meier V. D."/>
        </authorList>
    </citation>
    <scope>NUCLEOTIDE SEQUENCE</scope>
    <source>
        <strain evidence="2">AVDCRST_MAG38</strain>
    </source>
</reference>
<proteinExistence type="predicted"/>
<dbReference type="EMBL" id="CADCVJ010000007">
    <property type="protein sequence ID" value="CAA9461201.1"/>
    <property type="molecule type" value="Genomic_DNA"/>
</dbReference>
<name>A0A6J4R636_9ACTN</name>
<feature type="compositionally biased region" description="Basic and acidic residues" evidence="1">
    <location>
        <begin position="1"/>
        <end position="10"/>
    </location>
</feature>
<feature type="compositionally biased region" description="Basic residues" evidence="1">
    <location>
        <begin position="55"/>
        <end position="64"/>
    </location>
</feature>
<evidence type="ECO:0000313" key="2">
    <source>
        <dbReference type="EMBL" id="CAA9461201.1"/>
    </source>
</evidence>
<feature type="non-terminal residue" evidence="2">
    <location>
        <position position="64"/>
    </location>
</feature>
<protein>
    <submittedName>
        <fullName evidence="2">Two-component transcriptional response regulator, LuxR family</fullName>
    </submittedName>
</protein>
<accession>A0A6J4R636</accession>
<organism evidence="2">
    <name type="scientific">uncultured Solirubrobacteraceae bacterium</name>
    <dbReference type="NCBI Taxonomy" id="1162706"/>
    <lineage>
        <taxon>Bacteria</taxon>
        <taxon>Bacillati</taxon>
        <taxon>Actinomycetota</taxon>
        <taxon>Thermoleophilia</taxon>
        <taxon>Solirubrobacterales</taxon>
        <taxon>Solirubrobacteraceae</taxon>
        <taxon>environmental samples</taxon>
    </lineage>
</organism>